<feature type="transmembrane region" description="Helical" evidence="5">
    <location>
        <begin position="395"/>
        <end position="414"/>
    </location>
</feature>
<evidence type="ECO:0008006" key="8">
    <source>
        <dbReference type="Google" id="ProtNLM"/>
    </source>
</evidence>
<dbReference type="GO" id="GO:0042910">
    <property type="term" value="F:xenobiotic transmembrane transporter activity"/>
    <property type="evidence" value="ECO:0007669"/>
    <property type="project" value="InterPro"/>
</dbReference>
<feature type="transmembrane region" description="Helical" evidence="5">
    <location>
        <begin position="145"/>
        <end position="165"/>
    </location>
</feature>
<dbReference type="Pfam" id="PF01554">
    <property type="entry name" value="MatE"/>
    <property type="match status" value="1"/>
</dbReference>
<comment type="caution">
    <text evidence="6">The sequence shown here is derived from an EMBL/GenBank/DDBJ whole genome shotgun (WGS) entry which is preliminary data.</text>
</comment>
<evidence type="ECO:0000313" key="7">
    <source>
        <dbReference type="Proteomes" id="UP000283975"/>
    </source>
</evidence>
<protein>
    <recommendedName>
        <fullName evidence="8">Multidrug export protein MepA</fullName>
    </recommendedName>
</protein>
<gene>
    <name evidence="6" type="ORF">DW839_10320</name>
</gene>
<feature type="transmembrane region" description="Helical" evidence="5">
    <location>
        <begin position="365"/>
        <end position="383"/>
    </location>
</feature>
<dbReference type="InterPro" id="IPR036890">
    <property type="entry name" value="HATPase_C_sf"/>
</dbReference>
<dbReference type="PANTHER" id="PTHR43823:SF4">
    <property type="entry name" value="SPORULATION PROTEIN YKVU"/>
    <property type="match status" value="1"/>
</dbReference>
<dbReference type="InterPro" id="IPR002528">
    <property type="entry name" value="MATE_fam"/>
</dbReference>
<keyword evidence="4 5" id="KW-0472">Membrane</keyword>
<feature type="transmembrane region" description="Helical" evidence="5">
    <location>
        <begin position="204"/>
        <end position="223"/>
    </location>
</feature>
<feature type="transmembrane region" description="Helical" evidence="5">
    <location>
        <begin position="102"/>
        <end position="125"/>
    </location>
</feature>
<organism evidence="6 7">
    <name type="scientific">Enterocloster bolteae</name>
    <dbReference type="NCBI Taxonomy" id="208479"/>
    <lineage>
        <taxon>Bacteria</taxon>
        <taxon>Bacillati</taxon>
        <taxon>Bacillota</taxon>
        <taxon>Clostridia</taxon>
        <taxon>Lachnospirales</taxon>
        <taxon>Lachnospiraceae</taxon>
        <taxon>Enterocloster</taxon>
    </lineage>
</organism>
<evidence type="ECO:0000313" key="6">
    <source>
        <dbReference type="EMBL" id="RHC56334.1"/>
    </source>
</evidence>
<comment type="subcellular location">
    <subcellularLocation>
        <location evidence="1">Membrane</location>
        <topology evidence="1">Multi-pass membrane protein</topology>
    </subcellularLocation>
</comment>
<proteinExistence type="predicted"/>
<evidence type="ECO:0000256" key="2">
    <source>
        <dbReference type="ARBA" id="ARBA00022692"/>
    </source>
</evidence>
<dbReference type="PANTHER" id="PTHR43823">
    <property type="entry name" value="SPORULATION PROTEIN YKVU"/>
    <property type="match status" value="1"/>
</dbReference>
<feature type="transmembrane region" description="Helical" evidence="5">
    <location>
        <begin position="24"/>
        <end position="47"/>
    </location>
</feature>
<dbReference type="InterPro" id="IPR051327">
    <property type="entry name" value="MATE_MepA_subfamily"/>
</dbReference>
<feature type="transmembrane region" description="Helical" evidence="5">
    <location>
        <begin position="67"/>
        <end position="90"/>
    </location>
</feature>
<keyword evidence="2 5" id="KW-0812">Transmembrane</keyword>
<evidence type="ECO:0000256" key="1">
    <source>
        <dbReference type="ARBA" id="ARBA00004141"/>
    </source>
</evidence>
<keyword evidence="3 5" id="KW-1133">Transmembrane helix</keyword>
<accession>A0A414AWV2</accession>
<evidence type="ECO:0000256" key="3">
    <source>
        <dbReference type="ARBA" id="ARBA00022989"/>
    </source>
</evidence>
<dbReference type="GO" id="GO:0016020">
    <property type="term" value="C:membrane"/>
    <property type="evidence" value="ECO:0007669"/>
    <property type="project" value="UniProtKB-SubCell"/>
</dbReference>
<reference evidence="6 7" key="1">
    <citation type="submission" date="2018-08" db="EMBL/GenBank/DDBJ databases">
        <title>A genome reference for cultivated species of the human gut microbiota.</title>
        <authorList>
            <person name="Zou Y."/>
            <person name="Xue W."/>
            <person name="Luo G."/>
        </authorList>
    </citation>
    <scope>NUCLEOTIDE SEQUENCE [LARGE SCALE GENOMIC DNA]</scope>
    <source>
        <strain evidence="6 7">AM35-14</strain>
    </source>
</reference>
<dbReference type="Proteomes" id="UP000283975">
    <property type="component" value="Unassembled WGS sequence"/>
</dbReference>
<dbReference type="AlphaFoldDB" id="A0A414AWV2"/>
<sequence>MSAVRTGAMAGEERLFVDKAFRRFFIPSLLSNLSLALGGMVDCLVVGSKLGLEGLSAISLGIPVYLFYNLLSYGFSIGGSIHYASLMGAGKPEEANRLFGNVLRFLIAAYFVTVALGLIFLPQLLGILGASSDYPGVYAITERYVRAQLVCVPIMFCQGPFYYFVHADGAPRRAAAALTVSNFVDIVLNYVFVIRLNMGAEGSVWSTAIGAAFCLAICGKHILGKHGMLRFNWPPFDLHGLFRCMQTGFSSAVQYVYQFITVLCANTLLFSMGGPVGVAVFDVVYNLSQLFAAVADGTGMTMQPMISTYRAERDAPAVKRTLQLSAQYGSALALLVIAGLGLGAAPLCTLFGLSDASGKAGSLALRIYCISILPSLWNQIAIYYQQTTQRECSALVIQTLRLFVCFLAPMFALAPFGLNAFWWVFPLSELMTLCYVLFSSERHKAFGRSAADPKASPVIRSFSAYIQDAGLLGGTVEQLQRTCEEWDCTSQQSYYATLVVEEVCAAILEDAKNNHRSDVLIKLTVLADQNGFTLHLRDNSYEFNPFSAEEGDGPNALGMLIVRKKAKEFFYRRYQGFNTLVIIL</sequence>
<feature type="transmembrane region" description="Helical" evidence="5">
    <location>
        <begin position="328"/>
        <end position="353"/>
    </location>
</feature>
<dbReference type="EMBL" id="QSHZ01000009">
    <property type="protein sequence ID" value="RHC56334.1"/>
    <property type="molecule type" value="Genomic_DNA"/>
</dbReference>
<evidence type="ECO:0000256" key="5">
    <source>
        <dbReference type="SAM" id="Phobius"/>
    </source>
</evidence>
<evidence type="ECO:0000256" key="4">
    <source>
        <dbReference type="ARBA" id="ARBA00023136"/>
    </source>
</evidence>
<dbReference type="GO" id="GO:0015297">
    <property type="term" value="F:antiporter activity"/>
    <property type="evidence" value="ECO:0007669"/>
    <property type="project" value="InterPro"/>
</dbReference>
<name>A0A414AWV2_9FIRM</name>
<dbReference type="Gene3D" id="3.30.565.10">
    <property type="entry name" value="Histidine kinase-like ATPase, C-terminal domain"/>
    <property type="match status" value="1"/>
</dbReference>